<dbReference type="InterPro" id="IPR025064">
    <property type="entry name" value="DUF4005"/>
</dbReference>
<reference evidence="5 6" key="1">
    <citation type="submission" date="2024-01" db="EMBL/GenBank/DDBJ databases">
        <title>The genomes of 5 underutilized Papilionoideae crops provide insights into root nodulation and disease resistanc.</title>
        <authorList>
            <person name="Jiang F."/>
        </authorList>
    </citation>
    <scope>NUCLEOTIDE SEQUENCE [LARGE SCALE GENOMIC DNA]</scope>
    <source>
        <strain evidence="5">DUOXIRENSHENG_FW03</strain>
        <tissue evidence="5">Leaves</tissue>
    </source>
</reference>
<feature type="domain" description="DUF4005" evidence="4">
    <location>
        <begin position="279"/>
        <end position="357"/>
    </location>
</feature>
<gene>
    <name evidence="5" type="ORF">VNO78_14417</name>
</gene>
<evidence type="ECO:0000313" key="5">
    <source>
        <dbReference type="EMBL" id="KAK7402281.1"/>
    </source>
</evidence>
<dbReference type="InterPro" id="IPR000048">
    <property type="entry name" value="IQ_motif_EF-hand-BS"/>
</dbReference>
<dbReference type="Pfam" id="PF00612">
    <property type="entry name" value="IQ"/>
    <property type="match status" value="2"/>
</dbReference>
<evidence type="ECO:0000256" key="2">
    <source>
        <dbReference type="ARBA" id="ARBA00024341"/>
    </source>
</evidence>
<proteinExistence type="inferred from homology"/>
<dbReference type="CDD" id="cd23767">
    <property type="entry name" value="IQCD"/>
    <property type="match status" value="1"/>
</dbReference>
<dbReference type="EMBL" id="JAYMYS010000003">
    <property type="protein sequence ID" value="KAK7402281.1"/>
    <property type="molecule type" value="Genomic_DNA"/>
</dbReference>
<evidence type="ECO:0000256" key="3">
    <source>
        <dbReference type="ARBA" id="ARBA00024378"/>
    </source>
</evidence>
<comment type="subunit">
    <text evidence="3">Binds to multiple calmodulin (CaM) in the presence of Ca(2+) and CaM-like proteins.</text>
</comment>
<evidence type="ECO:0000259" key="4">
    <source>
        <dbReference type="Pfam" id="PF13178"/>
    </source>
</evidence>
<sequence>MGKATRWLKGLLGKKREKDYCGYSGSLDLDRCEKKRLGKDEESHITHTSVSAFDHTRHRSYVAEKKNVKNKHTIDVALVRSRNCERGIFLIGSREGCAAVKIQSFFRGYLARKALRALKGLVKIQALVRGYLVRKRVAATLHSVQAMIRAQAVARSVRARRSMDKENRFHPQSSCRKYVEQFIETRNESHNRRVPVYCKAPLNRYDGFPKVVEVDTHIPHSRCRSINTAMSECGEDLRYQAISSSLGCPVQGRISLHENQHPQEFEWYFNVDEGNKFSTAHNTPRLPKCILPNTPGTPLKSVIGEACFRPYSNFPSYMANTHSSKAKLRSHSAPKQRPELKKRLSINEIMAARNSVSGARMHWSSSNPKPQDYYFFDKNNQIGGPKIKYYDLTLTHNKTGTII</sequence>
<dbReference type="Proteomes" id="UP001386955">
    <property type="component" value="Unassembled WGS sequence"/>
</dbReference>
<dbReference type="PROSITE" id="PS50096">
    <property type="entry name" value="IQ"/>
    <property type="match status" value="2"/>
</dbReference>
<name>A0AAN9XQD5_PSOTE</name>
<dbReference type="Gene3D" id="1.20.5.190">
    <property type="match status" value="2"/>
</dbReference>
<evidence type="ECO:0000256" key="1">
    <source>
        <dbReference type="ARBA" id="ARBA00022860"/>
    </source>
</evidence>
<dbReference type="SMART" id="SM00015">
    <property type="entry name" value="IQ"/>
    <property type="match status" value="2"/>
</dbReference>
<dbReference type="PANTHER" id="PTHR32295">
    <property type="entry name" value="IQ-DOMAIN 5-RELATED"/>
    <property type="match status" value="1"/>
</dbReference>
<comment type="similarity">
    <text evidence="2">Belongs to the IQD family.</text>
</comment>
<protein>
    <recommendedName>
        <fullName evidence="4">DUF4005 domain-containing protein</fullName>
    </recommendedName>
</protein>
<keyword evidence="1" id="KW-0112">Calmodulin-binding</keyword>
<dbReference type="AlphaFoldDB" id="A0AAN9XQD5"/>
<accession>A0AAN9XQD5</accession>
<evidence type="ECO:0000313" key="6">
    <source>
        <dbReference type="Proteomes" id="UP001386955"/>
    </source>
</evidence>
<comment type="caution">
    <text evidence="5">The sequence shown here is derived from an EMBL/GenBank/DDBJ whole genome shotgun (WGS) entry which is preliminary data.</text>
</comment>
<keyword evidence="6" id="KW-1185">Reference proteome</keyword>
<organism evidence="5 6">
    <name type="scientific">Psophocarpus tetragonolobus</name>
    <name type="common">Winged bean</name>
    <name type="synonym">Dolichos tetragonolobus</name>
    <dbReference type="NCBI Taxonomy" id="3891"/>
    <lineage>
        <taxon>Eukaryota</taxon>
        <taxon>Viridiplantae</taxon>
        <taxon>Streptophyta</taxon>
        <taxon>Embryophyta</taxon>
        <taxon>Tracheophyta</taxon>
        <taxon>Spermatophyta</taxon>
        <taxon>Magnoliopsida</taxon>
        <taxon>eudicotyledons</taxon>
        <taxon>Gunneridae</taxon>
        <taxon>Pentapetalae</taxon>
        <taxon>rosids</taxon>
        <taxon>fabids</taxon>
        <taxon>Fabales</taxon>
        <taxon>Fabaceae</taxon>
        <taxon>Papilionoideae</taxon>
        <taxon>50 kb inversion clade</taxon>
        <taxon>NPAAA clade</taxon>
        <taxon>indigoferoid/millettioid clade</taxon>
        <taxon>Phaseoleae</taxon>
        <taxon>Psophocarpus</taxon>
    </lineage>
</organism>
<dbReference type="PANTHER" id="PTHR32295:SF139">
    <property type="entry name" value="IQ CALMODULIN-BINDING MOTIF PROTEIN"/>
    <property type="match status" value="1"/>
</dbReference>
<dbReference type="GO" id="GO:0005516">
    <property type="term" value="F:calmodulin binding"/>
    <property type="evidence" value="ECO:0007669"/>
    <property type="project" value="UniProtKB-KW"/>
</dbReference>
<dbReference type="Pfam" id="PF13178">
    <property type="entry name" value="DUF4005"/>
    <property type="match status" value="1"/>
</dbReference>